<dbReference type="PANTHER" id="PTHR28595">
    <property type="entry name" value="39S RIBOSOMAL PROTEIN L54, MITOCHONDRIAL"/>
    <property type="match status" value="1"/>
</dbReference>
<reference evidence="9" key="2">
    <citation type="submission" date="2020-05" db="UniProtKB">
        <authorList>
            <consortium name="EnsemblMetazoa"/>
        </authorList>
    </citation>
    <scope>IDENTIFICATION</scope>
    <source>
        <strain evidence="9">A-37</strain>
    </source>
</reference>
<dbReference type="PANTHER" id="PTHR28595:SF1">
    <property type="entry name" value="LARGE RIBOSOMAL SUBUNIT PROTEIN ML54"/>
    <property type="match status" value="1"/>
</dbReference>
<evidence type="ECO:0000256" key="1">
    <source>
        <dbReference type="ARBA" id="ARBA00004173"/>
    </source>
</evidence>
<evidence type="ECO:0000256" key="2">
    <source>
        <dbReference type="ARBA" id="ARBA00022946"/>
    </source>
</evidence>
<comment type="subcellular location">
    <subcellularLocation>
        <location evidence="1">Mitochondrion</location>
    </subcellularLocation>
</comment>
<keyword evidence="10" id="KW-1185">Reference proteome</keyword>
<dbReference type="Pfam" id="PF08561">
    <property type="entry name" value="Ribosomal_L37"/>
    <property type="match status" value="1"/>
</dbReference>
<evidence type="ECO:0000256" key="6">
    <source>
        <dbReference type="ARBA" id="ARBA00033752"/>
    </source>
</evidence>
<keyword evidence="3" id="KW-0689">Ribosomal protein</keyword>
<reference evidence="10" key="1">
    <citation type="submission" date="2013-09" db="EMBL/GenBank/DDBJ databases">
        <title>The Genome Sequence of Anopheles culicifacies species A.</title>
        <authorList>
            <consortium name="The Broad Institute Genomics Platform"/>
            <person name="Neafsey D.E."/>
            <person name="Besansky N."/>
            <person name="Howell P."/>
            <person name="Walton C."/>
            <person name="Young S.K."/>
            <person name="Zeng Q."/>
            <person name="Gargeya S."/>
            <person name="Fitzgerald M."/>
            <person name="Haas B."/>
            <person name="Abouelleil A."/>
            <person name="Allen A.W."/>
            <person name="Alvarado L."/>
            <person name="Arachchi H.M."/>
            <person name="Berlin A.M."/>
            <person name="Chapman S.B."/>
            <person name="Gainer-Dewar J."/>
            <person name="Goldberg J."/>
            <person name="Griggs A."/>
            <person name="Gujja S."/>
            <person name="Hansen M."/>
            <person name="Howarth C."/>
            <person name="Imamovic A."/>
            <person name="Ireland A."/>
            <person name="Larimer J."/>
            <person name="McCowan C."/>
            <person name="Murphy C."/>
            <person name="Pearson M."/>
            <person name="Poon T.W."/>
            <person name="Priest M."/>
            <person name="Roberts A."/>
            <person name="Saif S."/>
            <person name="Shea T."/>
            <person name="Sisk P."/>
            <person name="Sykes S."/>
            <person name="Wortman J."/>
            <person name="Nusbaum C."/>
            <person name="Birren B."/>
        </authorList>
    </citation>
    <scope>NUCLEOTIDE SEQUENCE [LARGE SCALE GENOMIC DNA]</scope>
    <source>
        <strain evidence="10">A-37</strain>
    </source>
</reference>
<evidence type="ECO:0000256" key="4">
    <source>
        <dbReference type="ARBA" id="ARBA00023128"/>
    </source>
</evidence>
<dbReference type="InterPro" id="IPR013870">
    <property type="entry name" value="Ribosomal_mL54"/>
</dbReference>
<proteinExistence type="inferred from homology"/>
<evidence type="ECO:0000313" key="10">
    <source>
        <dbReference type="Proteomes" id="UP000075883"/>
    </source>
</evidence>
<comment type="similarity">
    <text evidence="6">Belongs to the mitochondrion-specific ribosomal protein mL54 family.</text>
</comment>
<feature type="compositionally biased region" description="Basic residues" evidence="8">
    <location>
        <begin position="38"/>
        <end position="49"/>
    </location>
</feature>
<protein>
    <recommendedName>
        <fullName evidence="7">Large ribosomal subunit protein mL54</fullName>
    </recommendedName>
</protein>
<dbReference type="STRING" id="139723.A0A182MEN9"/>
<accession>A0A182MEN9</accession>
<feature type="region of interest" description="Disordered" evidence="8">
    <location>
        <begin position="28"/>
        <end position="49"/>
    </location>
</feature>
<keyword evidence="4" id="KW-0496">Mitochondrion</keyword>
<dbReference type="GO" id="GO:0005762">
    <property type="term" value="C:mitochondrial large ribosomal subunit"/>
    <property type="evidence" value="ECO:0007669"/>
    <property type="project" value="TreeGrafter"/>
</dbReference>
<organism evidence="9 10">
    <name type="scientific">Anopheles culicifacies</name>
    <dbReference type="NCBI Taxonomy" id="139723"/>
    <lineage>
        <taxon>Eukaryota</taxon>
        <taxon>Metazoa</taxon>
        <taxon>Ecdysozoa</taxon>
        <taxon>Arthropoda</taxon>
        <taxon>Hexapoda</taxon>
        <taxon>Insecta</taxon>
        <taxon>Pterygota</taxon>
        <taxon>Neoptera</taxon>
        <taxon>Endopterygota</taxon>
        <taxon>Diptera</taxon>
        <taxon>Nematocera</taxon>
        <taxon>Culicoidea</taxon>
        <taxon>Culicidae</taxon>
        <taxon>Anophelinae</taxon>
        <taxon>Anopheles</taxon>
        <taxon>culicifacies species complex</taxon>
    </lineage>
</organism>
<dbReference type="Proteomes" id="UP000075883">
    <property type="component" value="Unassembled WGS sequence"/>
</dbReference>
<dbReference type="EMBL" id="AXCM01004616">
    <property type="status" value="NOT_ANNOTATED_CDS"/>
    <property type="molecule type" value="Genomic_DNA"/>
</dbReference>
<name>A0A182MEN9_9DIPT</name>
<evidence type="ECO:0000256" key="8">
    <source>
        <dbReference type="SAM" id="MobiDB-lite"/>
    </source>
</evidence>
<dbReference type="AlphaFoldDB" id="A0A182MEN9"/>
<dbReference type="VEuPathDB" id="VectorBase:ACUA016429"/>
<dbReference type="EnsemblMetazoa" id="ACUA016429-RA">
    <property type="protein sequence ID" value="ACUA016429-PA"/>
    <property type="gene ID" value="ACUA016429"/>
</dbReference>
<dbReference type="GO" id="GO:0003735">
    <property type="term" value="F:structural constituent of ribosome"/>
    <property type="evidence" value="ECO:0007669"/>
    <property type="project" value="TreeGrafter"/>
</dbReference>
<evidence type="ECO:0000256" key="3">
    <source>
        <dbReference type="ARBA" id="ARBA00022980"/>
    </source>
</evidence>
<keyword evidence="2" id="KW-0809">Transit peptide</keyword>
<sequence>MSGLIGSLVPLFRRSFLQLTAVRTYATPKAGGTDEHRKRALGGSKKKKLGKLGPTVEKKVIPVETDTTRLVNYVCGSNIMKQGEDVKIQPDTEYPEWLWKLHVGAPLTLDEMDPNTKAYWRKLRRMALQRNNKLAKLKKF</sequence>
<evidence type="ECO:0000256" key="5">
    <source>
        <dbReference type="ARBA" id="ARBA00023274"/>
    </source>
</evidence>
<keyword evidence="5" id="KW-0687">Ribonucleoprotein</keyword>
<evidence type="ECO:0000313" key="9">
    <source>
        <dbReference type="EnsemblMetazoa" id="ACUA016429-PA"/>
    </source>
</evidence>
<evidence type="ECO:0000256" key="7">
    <source>
        <dbReference type="ARBA" id="ARBA00035179"/>
    </source>
</evidence>